<dbReference type="Pfam" id="PF00067">
    <property type="entry name" value="p450"/>
    <property type="match status" value="1"/>
</dbReference>
<dbReference type="PANTHER" id="PTHR24302:SF15">
    <property type="entry name" value="FATTY-ACID PEROXYGENASE"/>
    <property type="match status" value="1"/>
</dbReference>
<dbReference type="PRINTS" id="PR00463">
    <property type="entry name" value="EP450I"/>
</dbReference>
<keyword evidence="3 6" id="KW-0479">Metal-binding</keyword>
<dbReference type="GO" id="GO:0016705">
    <property type="term" value="F:oxidoreductase activity, acting on paired donors, with incorporation or reduction of molecular oxygen"/>
    <property type="evidence" value="ECO:0007669"/>
    <property type="project" value="InterPro"/>
</dbReference>
<dbReference type="GO" id="GO:0020037">
    <property type="term" value="F:heme binding"/>
    <property type="evidence" value="ECO:0007669"/>
    <property type="project" value="InterPro"/>
</dbReference>
<dbReference type="AlphaFoldDB" id="A0A926EFR9"/>
<dbReference type="GO" id="GO:0005506">
    <property type="term" value="F:iron ion binding"/>
    <property type="evidence" value="ECO:0007669"/>
    <property type="project" value="InterPro"/>
</dbReference>
<evidence type="ECO:0000256" key="6">
    <source>
        <dbReference type="PIRSR" id="PIRSR602401-1"/>
    </source>
</evidence>
<gene>
    <name evidence="7" type="ORF">H8718_01040</name>
</gene>
<dbReference type="InterPro" id="IPR050705">
    <property type="entry name" value="Cytochrome_P450_3A"/>
</dbReference>
<evidence type="ECO:0000256" key="5">
    <source>
        <dbReference type="ARBA" id="ARBA00023004"/>
    </source>
</evidence>
<dbReference type="CDD" id="cd11067">
    <property type="entry name" value="CYP152"/>
    <property type="match status" value="1"/>
</dbReference>
<dbReference type="InterPro" id="IPR001128">
    <property type="entry name" value="Cyt_P450"/>
</dbReference>
<evidence type="ECO:0000256" key="1">
    <source>
        <dbReference type="ARBA" id="ARBA00010617"/>
    </source>
</evidence>
<protein>
    <submittedName>
        <fullName evidence="7">Cytochrome P450</fullName>
    </submittedName>
</protein>
<dbReference type="RefSeq" id="WP_249331191.1">
    <property type="nucleotide sequence ID" value="NZ_JACRSY010000001.1"/>
</dbReference>
<dbReference type="GO" id="GO:0004497">
    <property type="term" value="F:monooxygenase activity"/>
    <property type="evidence" value="ECO:0007669"/>
    <property type="project" value="InterPro"/>
</dbReference>
<sequence>MLTNKIIPQEKGIDHTLKLLKEGYLFIPNRVKAYQSSIFETRLLGKKVICISGKHAAKLFYNEELFQRKGALPKRIQKTLFGVNAIQTMDDERHRHRRLFFLDLLNEAGQKRLVSITKIKWQMALRRWQATDEIVLLDEVKYILCEAVCEWAGVPLGQSEVKRRADDFYAMVNAIGAVGPKYWQGKRARTRTEACIKGLIEEVRTGKRHIVPHLALYQAATYKDLEGNVLDVQMAAIELINLLRPIIAISIFITFTALALYEHEDSKEKLGQGDERDLEMFVQEVRRYYPFAPFLGAIVRKNFIWRGCKFKKGTLVLIDIYGTNHNEDIWNAPYVFRPERFKDQGAHVFDFIPQGGGNLVTGHRCPGEGITIELMKVSLDFLIHKMKFDIPKQDLSYSLTNIPSSPRSGLIIRNIQPKY</sequence>
<dbReference type="SUPFAM" id="SSF48264">
    <property type="entry name" value="Cytochrome P450"/>
    <property type="match status" value="1"/>
</dbReference>
<evidence type="ECO:0000256" key="2">
    <source>
        <dbReference type="ARBA" id="ARBA00022617"/>
    </source>
</evidence>
<keyword evidence="2 6" id="KW-0349">Heme</keyword>
<comment type="cofactor">
    <cofactor evidence="6">
        <name>heme</name>
        <dbReference type="ChEBI" id="CHEBI:30413"/>
    </cofactor>
</comment>
<keyword evidence="5 6" id="KW-0408">Iron</keyword>
<dbReference type="PANTHER" id="PTHR24302">
    <property type="entry name" value="CYTOCHROME P450 FAMILY 3"/>
    <property type="match status" value="1"/>
</dbReference>
<dbReference type="InterPro" id="IPR002401">
    <property type="entry name" value="Cyt_P450_E_grp-I"/>
</dbReference>
<evidence type="ECO:0000256" key="4">
    <source>
        <dbReference type="ARBA" id="ARBA00023002"/>
    </source>
</evidence>
<organism evidence="7 8">
    <name type="scientific">Zhenhengia yiwuensis</name>
    <dbReference type="NCBI Taxonomy" id="2763666"/>
    <lineage>
        <taxon>Bacteria</taxon>
        <taxon>Bacillati</taxon>
        <taxon>Bacillota</taxon>
        <taxon>Clostridia</taxon>
        <taxon>Lachnospirales</taxon>
        <taxon>Lachnospiraceae</taxon>
        <taxon>Zhenhengia</taxon>
    </lineage>
</organism>
<feature type="binding site" description="axial binding residue" evidence="6">
    <location>
        <position position="365"/>
    </location>
    <ligand>
        <name>heme</name>
        <dbReference type="ChEBI" id="CHEBI:30413"/>
    </ligand>
    <ligandPart>
        <name>Fe</name>
        <dbReference type="ChEBI" id="CHEBI:18248"/>
    </ligandPart>
</feature>
<evidence type="ECO:0000313" key="8">
    <source>
        <dbReference type="Proteomes" id="UP000655830"/>
    </source>
</evidence>
<dbReference type="Proteomes" id="UP000655830">
    <property type="component" value="Unassembled WGS sequence"/>
</dbReference>
<accession>A0A926EFR9</accession>
<comment type="caution">
    <text evidence="7">The sequence shown here is derived from an EMBL/GenBank/DDBJ whole genome shotgun (WGS) entry which is preliminary data.</text>
</comment>
<dbReference type="Gene3D" id="1.10.630.10">
    <property type="entry name" value="Cytochrome P450"/>
    <property type="match status" value="1"/>
</dbReference>
<reference evidence="7" key="1">
    <citation type="submission" date="2020-08" db="EMBL/GenBank/DDBJ databases">
        <title>Genome public.</title>
        <authorList>
            <person name="Liu C."/>
            <person name="Sun Q."/>
        </authorList>
    </citation>
    <scope>NUCLEOTIDE SEQUENCE</scope>
    <source>
        <strain evidence="7">NSJ-12</strain>
    </source>
</reference>
<dbReference type="EMBL" id="JACRSY010000001">
    <property type="protein sequence ID" value="MBC8578125.1"/>
    <property type="molecule type" value="Genomic_DNA"/>
</dbReference>
<name>A0A926EFR9_9FIRM</name>
<proteinExistence type="inferred from homology"/>
<evidence type="ECO:0000256" key="3">
    <source>
        <dbReference type="ARBA" id="ARBA00022723"/>
    </source>
</evidence>
<evidence type="ECO:0000313" key="7">
    <source>
        <dbReference type="EMBL" id="MBC8578125.1"/>
    </source>
</evidence>
<dbReference type="InterPro" id="IPR036396">
    <property type="entry name" value="Cyt_P450_sf"/>
</dbReference>
<comment type="similarity">
    <text evidence="1">Belongs to the cytochrome P450 family.</text>
</comment>
<keyword evidence="4" id="KW-0560">Oxidoreductase</keyword>
<keyword evidence="8" id="KW-1185">Reference proteome</keyword>